<keyword evidence="6" id="KW-1185">Reference proteome</keyword>
<evidence type="ECO:0000313" key="6">
    <source>
        <dbReference type="Proteomes" id="UP000794436"/>
    </source>
</evidence>
<evidence type="ECO:0000259" key="4">
    <source>
        <dbReference type="Pfam" id="PF24064"/>
    </source>
</evidence>
<name>A0A8K1CQC2_PYTOL</name>
<comment type="caution">
    <text evidence="5">The sequence shown here is derived from an EMBL/GenBank/DDBJ whole genome shotgun (WGS) entry which is preliminary data.</text>
</comment>
<feature type="region of interest" description="Disordered" evidence="3">
    <location>
        <begin position="121"/>
        <end position="152"/>
    </location>
</feature>
<dbReference type="OrthoDB" id="18648at2759"/>
<dbReference type="Pfam" id="PF24064">
    <property type="entry name" value="HTH_NPRL3"/>
    <property type="match status" value="1"/>
</dbReference>
<feature type="region of interest" description="Disordered" evidence="3">
    <location>
        <begin position="202"/>
        <end position="248"/>
    </location>
</feature>
<feature type="domain" description="GATOR1 complex protein NPRL3 C-terminal HTH" evidence="4">
    <location>
        <begin position="529"/>
        <end position="587"/>
    </location>
</feature>
<organism evidence="5 6">
    <name type="scientific">Pythium oligandrum</name>
    <name type="common">Mycoparasitic fungus</name>
    <dbReference type="NCBI Taxonomy" id="41045"/>
    <lineage>
        <taxon>Eukaryota</taxon>
        <taxon>Sar</taxon>
        <taxon>Stramenopiles</taxon>
        <taxon>Oomycota</taxon>
        <taxon>Peronosporomycetes</taxon>
        <taxon>Pythiales</taxon>
        <taxon>Pythiaceae</taxon>
        <taxon>Pythium</taxon>
    </lineage>
</organism>
<dbReference type="GO" id="GO:1990130">
    <property type="term" value="C:GATOR1 complex"/>
    <property type="evidence" value="ECO:0007669"/>
    <property type="project" value="TreeGrafter"/>
</dbReference>
<dbReference type="GO" id="GO:0034198">
    <property type="term" value="P:cellular response to amino acid starvation"/>
    <property type="evidence" value="ECO:0007669"/>
    <property type="project" value="TreeGrafter"/>
</dbReference>
<dbReference type="PANTHER" id="PTHR13153:SF5">
    <property type="entry name" value="GATOR COMPLEX PROTEIN NPRL3"/>
    <property type="match status" value="1"/>
</dbReference>
<gene>
    <name evidence="5" type="ORF">Poli38472_014097</name>
</gene>
<dbReference type="GO" id="GO:1904262">
    <property type="term" value="P:negative regulation of TORC1 signaling"/>
    <property type="evidence" value="ECO:0007669"/>
    <property type="project" value="TreeGrafter"/>
</dbReference>
<dbReference type="AlphaFoldDB" id="A0A8K1CQC2"/>
<dbReference type="Proteomes" id="UP000794436">
    <property type="component" value="Unassembled WGS sequence"/>
</dbReference>
<dbReference type="PANTHER" id="PTHR13153">
    <property type="entry name" value="CGTHBA PROTEIN -14 GENE PROTEIN"/>
    <property type="match status" value="1"/>
</dbReference>
<comment type="similarity">
    <text evidence="1 2">Belongs to the NPR3 family.</text>
</comment>
<protein>
    <recommendedName>
        <fullName evidence="4">GATOR1 complex protein NPRL3 C-terminal HTH domain-containing protein</fullName>
    </recommendedName>
</protein>
<evidence type="ECO:0000256" key="1">
    <source>
        <dbReference type="ARBA" id="ARBA00010546"/>
    </source>
</evidence>
<feature type="compositionally biased region" description="Low complexity" evidence="3">
    <location>
        <begin position="224"/>
        <end position="233"/>
    </location>
</feature>
<evidence type="ECO:0000313" key="5">
    <source>
        <dbReference type="EMBL" id="TMW66785.1"/>
    </source>
</evidence>
<proteinExistence type="inferred from homology"/>
<dbReference type="InterPro" id="IPR056603">
    <property type="entry name" value="HTH_NPRL3"/>
</dbReference>
<evidence type="ECO:0000256" key="3">
    <source>
        <dbReference type="SAM" id="MobiDB-lite"/>
    </source>
</evidence>
<dbReference type="GO" id="GO:0010508">
    <property type="term" value="P:positive regulation of autophagy"/>
    <property type="evidence" value="ECO:0007669"/>
    <property type="project" value="TreeGrafter"/>
</dbReference>
<dbReference type="InterPro" id="IPR005365">
    <property type="entry name" value="Npr3"/>
</dbReference>
<dbReference type="Pfam" id="PF03666">
    <property type="entry name" value="NPR3"/>
    <property type="match status" value="2"/>
</dbReference>
<sequence length="592" mass="65417">MTRLLGIALVVDDIHKGCNLAFRYPAPRTTQDHGSSFHKLSAALLAKLFRPKNALCNQSFELVIDDLRFISHPVLVPRRAVVGGSNNAYQTQRGASDANSAGPTHETTMFNVIFALDERHEDPDHDQDDAASVDAQDGLASGGDDQEAHRQRRKRIITAYRNVAAQLANGMLHEELRSGFVTQQVLELLHIRDELIQNERLMASSNGNGNGGNAVNGTSGGGNNSINSSSGSKDNGGSGGGTDSTNASVQVDPQTLIDVSLGKSVLANDLKGVFHGLEESGTAHVVINSWVKLSLTLTDTVSLKLQNLRPYHTLLLLSEEDKILSALPADHSYQLRVLIAAANPLKSFQDLSLETGMPLHQLFRLAAHLVYWGYGRVIDTITMHNIYQVHPNCSLRVQSACALEFRRKFPPHELCEILSSYAGSRRIGEYVKSLSSIKKIEYIHMLIWLLQHDFVIQLHRYVYFMVPSDHDPLSDSFISQQANENALALANRRRLSSSAAPLLGISGNGDALLAKSIQPSNTSTVGFSDQERAYLDKIATTNPVFTLFKRLCVYFHGQYHLEEIMWRENVSRSELRTVLSTYQDIIVCCLHE</sequence>
<dbReference type="GO" id="GO:0038202">
    <property type="term" value="P:TORC1 signaling"/>
    <property type="evidence" value="ECO:0007669"/>
    <property type="project" value="TreeGrafter"/>
</dbReference>
<reference evidence="5" key="1">
    <citation type="submission" date="2019-03" db="EMBL/GenBank/DDBJ databases">
        <title>Long read genome sequence of the mycoparasitic Pythium oligandrum ATCC 38472 isolated from sugarbeet rhizosphere.</title>
        <authorList>
            <person name="Gaulin E."/>
        </authorList>
    </citation>
    <scope>NUCLEOTIDE SEQUENCE</scope>
    <source>
        <strain evidence="5">ATCC 38472_TT</strain>
    </source>
</reference>
<accession>A0A8K1CQC2</accession>
<evidence type="ECO:0000256" key="2">
    <source>
        <dbReference type="RuleBase" id="RU368069"/>
    </source>
</evidence>
<dbReference type="EMBL" id="SPLM01000007">
    <property type="protein sequence ID" value="TMW66785.1"/>
    <property type="molecule type" value="Genomic_DNA"/>
</dbReference>
<feature type="compositionally biased region" description="Gly residues" evidence="3">
    <location>
        <begin position="208"/>
        <end position="223"/>
    </location>
</feature>